<dbReference type="PIRSF" id="PIRSF028304">
    <property type="entry name" value="UCP028304"/>
    <property type="match status" value="1"/>
</dbReference>
<evidence type="ECO:0000313" key="1">
    <source>
        <dbReference type="EMBL" id="APW44419.1"/>
    </source>
</evidence>
<organism evidence="1 2">
    <name type="scientific">Rhodoferax saidenbachensis</name>
    <dbReference type="NCBI Taxonomy" id="1484693"/>
    <lineage>
        <taxon>Bacteria</taxon>
        <taxon>Pseudomonadati</taxon>
        <taxon>Pseudomonadota</taxon>
        <taxon>Betaproteobacteria</taxon>
        <taxon>Burkholderiales</taxon>
        <taxon>Comamonadaceae</taxon>
        <taxon>Rhodoferax</taxon>
    </lineage>
</organism>
<dbReference type="Pfam" id="PF05947">
    <property type="entry name" value="T6SS_TssF"/>
    <property type="match status" value="1"/>
</dbReference>
<dbReference type="STRING" id="1484693.RS694_19110"/>
<dbReference type="PANTHER" id="PTHR35370:SF1">
    <property type="entry name" value="TYPE VI SECRETION SYSTEM COMPONENT TSSF1"/>
    <property type="match status" value="1"/>
</dbReference>
<dbReference type="Proteomes" id="UP000186110">
    <property type="component" value="Chromosome"/>
</dbReference>
<dbReference type="PANTHER" id="PTHR35370">
    <property type="entry name" value="CYTOPLASMIC PROTEIN-RELATED-RELATED"/>
    <property type="match status" value="1"/>
</dbReference>
<dbReference type="AlphaFoldDB" id="A0A1P8KEH5"/>
<accession>A0A1P8KEH5</accession>
<dbReference type="EMBL" id="CP019239">
    <property type="protein sequence ID" value="APW44419.1"/>
    <property type="molecule type" value="Genomic_DNA"/>
</dbReference>
<dbReference type="InterPro" id="IPR010272">
    <property type="entry name" value="T6SS_TssF"/>
</dbReference>
<sequence>MAEVVHSDLLQFYKRELVYLREQGEDFARRYPKVASALSLRGGESLDPHTERLIESVAFLAARVHKDLDREFPQVAGALLDNLCPSLVQPVPSMSIAQFELDPSQGKVTAGFRVPRHTSMYANASNGQQCRFRSAWETVLWPVRITQAALGEGGNVLHLSFECSSDTDFSELEIDSLRIHLHGDWMSTMPLYEFLVSDVLKASLIPEGESARTLPANSWREVGYAEGENVLPLPSNAQPAYGLMQEYFAFPRKFHFFDVCNLRGLLGKGRRFDLKLVMGQPARGIAAISEEQFQLGCSPIVNLFPRTSEPLLIDQKHYEYRLVGDLQRESSTEVHSILSVNASDPNAERPELVPSFAALGHVQSDGAQNFWSARREQSLRRDISGTDVFLSFVNQLNAHSAPTQPVVYANLLCTNRRLAEQIPRNARMVTEGISATAIVHCLYEPTAPRDPPLGSETLWRLVSLLTLNHQSLVDGSTGKDQLREMLTLFASDSTRDHEQIRGIKNLSARSATGRIGTEAWRGYCRGTEVTLEFDEEAFVGGSRLLMSAALARFFAMYTSVNSFVQLRVNRGDELWKQWKPMSGRQLVL</sequence>
<proteinExistence type="predicted"/>
<dbReference type="RefSeq" id="WP_029706677.1">
    <property type="nucleotide sequence ID" value="NZ_CP019239.1"/>
</dbReference>
<name>A0A1P8KEH5_9BURK</name>
<dbReference type="NCBIfam" id="TIGR03359">
    <property type="entry name" value="VI_chp_6"/>
    <property type="match status" value="1"/>
</dbReference>
<reference evidence="1 2" key="1">
    <citation type="submission" date="2017-01" db="EMBL/GenBank/DDBJ databases">
        <authorList>
            <person name="Mah S.A."/>
            <person name="Swanson W.J."/>
            <person name="Moy G.W."/>
            <person name="Vacquier V.D."/>
        </authorList>
    </citation>
    <scope>NUCLEOTIDE SEQUENCE [LARGE SCALE GENOMIC DNA]</scope>
    <source>
        <strain evidence="1 2">DSM 22694</strain>
    </source>
</reference>
<keyword evidence="2" id="KW-1185">Reference proteome</keyword>
<gene>
    <name evidence="1" type="ORF">RS694_19110</name>
</gene>
<protein>
    <submittedName>
        <fullName evidence="1">Type VI secretion protein</fullName>
    </submittedName>
</protein>
<evidence type="ECO:0000313" key="2">
    <source>
        <dbReference type="Proteomes" id="UP000186110"/>
    </source>
</evidence>
<dbReference type="KEGG" id="rsb:RS694_19110"/>